<keyword evidence="3" id="KW-1185">Reference proteome</keyword>
<comment type="caution">
    <text evidence="2">The sequence shown here is derived from an EMBL/GenBank/DDBJ whole genome shotgun (WGS) entry which is preliminary data.</text>
</comment>
<feature type="compositionally biased region" description="Basic and acidic residues" evidence="1">
    <location>
        <begin position="66"/>
        <end position="76"/>
    </location>
</feature>
<dbReference type="EMBL" id="JRES01001293">
    <property type="protein sequence ID" value="KNC23899.1"/>
    <property type="molecule type" value="Genomic_DNA"/>
</dbReference>
<organism evidence="2 3">
    <name type="scientific">Lucilia cuprina</name>
    <name type="common">Green bottle fly</name>
    <name type="synonym">Australian sheep blowfly</name>
    <dbReference type="NCBI Taxonomy" id="7375"/>
    <lineage>
        <taxon>Eukaryota</taxon>
        <taxon>Metazoa</taxon>
        <taxon>Ecdysozoa</taxon>
        <taxon>Arthropoda</taxon>
        <taxon>Hexapoda</taxon>
        <taxon>Insecta</taxon>
        <taxon>Pterygota</taxon>
        <taxon>Neoptera</taxon>
        <taxon>Endopterygota</taxon>
        <taxon>Diptera</taxon>
        <taxon>Brachycera</taxon>
        <taxon>Muscomorpha</taxon>
        <taxon>Oestroidea</taxon>
        <taxon>Calliphoridae</taxon>
        <taxon>Luciliinae</taxon>
        <taxon>Lucilia</taxon>
    </lineage>
</organism>
<gene>
    <name evidence="2" type="ORF">FF38_07167</name>
</gene>
<dbReference type="Proteomes" id="UP000037069">
    <property type="component" value="Unassembled WGS sequence"/>
</dbReference>
<feature type="region of interest" description="Disordered" evidence="1">
    <location>
        <begin position="261"/>
        <end position="281"/>
    </location>
</feature>
<reference evidence="2 3" key="1">
    <citation type="journal article" date="2015" name="Nat. Commun.">
        <title>Lucilia cuprina genome unlocks parasitic fly biology to underpin future interventions.</title>
        <authorList>
            <person name="Anstead C.A."/>
            <person name="Korhonen P.K."/>
            <person name="Young N.D."/>
            <person name="Hall R.S."/>
            <person name="Jex A.R."/>
            <person name="Murali S.C."/>
            <person name="Hughes D.S."/>
            <person name="Lee S.F."/>
            <person name="Perry T."/>
            <person name="Stroehlein A.J."/>
            <person name="Ansell B.R."/>
            <person name="Breugelmans B."/>
            <person name="Hofmann A."/>
            <person name="Qu J."/>
            <person name="Dugan S."/>
            <person name="Lee S.L."/>
            <person name="Chao H."/>
            <person name="Dinh H."/>
            <person name="Han Y."/>
            <person name="Doddapaneni H.V."/>
            <person name="Worley K.C."/>
            <person name="Muzny D.M."/>
            <person name="Ioannidis P."/>
            <person name="Waterhouse R.M."/>
            <person name="Zdobnov E.M."/>
            <person name="James P.J."/>
            <person name="Bagnall N.H."/>
            <person name="Kotze A.C."/>
            <person name="Gibbs R.A."/>
            <person name="Richards S."/>
            <person name="Batterham P."/>
            <person name="Gasser R.B."/>
        </authorList>
    </citation>
    <scope>NUCLEOTIDE SEQUENCE [LARGE SCALE GENOMIC DNA]</scope>
    <source>
        <strain evidence="2 3">LS</strain>
        <tissue evidence="2">Full body</tissue>
    </source>
</reference>
<feature type="compositionally biased region" description="Basic residues" evidence="1">
    <location>
        <begin position="9"/>
        <end position="19"/>
    </location>
</feature>
<proteinExistence type="predicted"/>
<evidence type="ECO:0000256" key="1">
    <source>
        <dbReference type="SAM" id="MobiDB-lite"/>
    </source>
</evidence>
<accession>A0A0L0BXE2</accession>
<feature type="region of interest" description="Disordered" evidence="1">
    <location>
        <begin position="63"/>
        <end position="137"/>
    </location>
</feature>
<feature type="compositionally biased region" description="Basic and acidic residues" evidence="1">
    <location>
        <begin position="20"/>
        <end position="35"/>
    </location>
</feature>
<dbReference type="AlphaFoldDB" id="A0A0L0BXE2"/>
<protein>
    <submittedName>
        <fullName evidence="2">Uncharacterized protein</fullName>
    </submittedName>
</protein>
<name>A0A0L0BXE2_LUCCU</name>
<feature type="region of interest" description="Disordered" evidence="1">
    <location>
        <begin position="484"/>
        <end position="532"/>
    </location>
</feature>
<feature type="compositionally biased region" description="Basic and acidic residues" evidence="1">
    <location>
        <begin position="261"/>
        <end position="272"/>
    </location>
</feature>
<feature type="compositionally biased region" description="Low complexity" evidence="1">
    <location>
        <begin position="89"/>
        <end position="125"/>
    </location>
</feature>
<evidence type="ECO:0000313" key="3">
    <source>
        <dbReference type="Proteomes" id="UP000037069"/>
    </source>
</evidence>
<feature type="region of interest" description="Disordered" evidence="1">
    <location>
        <begin position="1"/>
        <end position="46"/>
    </location>
</feature>
<evidence type="ECO:0000313" key="2">
    <source>
        <dbReference type="EMBL" id="KNC23899.1"/>
    </source>
</evidence>
<feature type="non-terminal residue" evidence="2">
    <location>
        <position position="1"/>
    </location>
</feature>
<sequence>ADQGGTHLGRSRSRPRERRARSERAPQRDDRRWRDPAAAVGGCCQVDRLRRVVGVGDVLRQGQRARLPEGGHDRAQPPRHPRLLRTRGPTCSASPSSAPASSARSTPRTSRATLTSTSPSSTTWIPRRRGGDLGRRPPVCGGWRQLFSLGDGAEEQRGLDGLQIIEPHARPRSRLEARELAEVGTRHDRAVARPIVGDLQLVEPVEVPAQRSRRPVYVDDVLGARADRDAAGFEHAHCSSGESCDHCGVVLVLDRADGAADHADGRVPDRLTGRKGPLGDEDLAERGDAFDTPHDVLCEVDAVREQVAQDSRAGAVLDEPPVHPGRSGFPAGESGHGDDAVLAEAFGEPDGAAEVVRVLLADRGGGMQRVAVRVEAGDVDTGALEDAEVVVAGGVADEDVVERGHVHGGQEPARVQFDAGEADARDDLECLGQGTIVEDRVVQTESHDQASQTATADVAGTVMAVPSRAADCATASMSSMLWRPSSNDALRGRESDAGMPATSSRNARAWNTKPSFCPTPTPGASIARPPRQ</sequence>